<keyword evidence="1" id="KW-1133">Transmembrane helix</keyword>
<keyword evidence="1" id="KW-0472">Membrane</keyword>
<evidence type="ECO:0000313" key="4">
    <source>
        <dbReference type="Proteomes" id="UP000282529"/>
    </source>
</evidence>
<comment type="caution">
    <text evidence="3">The sequence shown here is derived from an EMBL/GenBank/DDBJ whole genome shotgun (WGS) entry which is preliminary data.</text>
</comment>
<dbReference type="AlphaFoldDB" id="A0A3N9PDU1"/>
<reference evidence="3 4" key="1">
    <citation type="submission" date="2018-11" db="EMBL/GenBank/DDBJ databases">
        <title>Genome sequence of strain 7197.</title>
        <authorList>
            <person name="Gao J."/>
            <person name="Sun J."/>
        </authorList>
    </citation>
    <scope>NUCLEOTIDE SEQUENCE [LARGE SCALE GENOMIC DNA]</scope>
    <source>
        <strain evidence="3 4">7197</strain>
    </source>
</reference>
<organism evidence="3 4">
    <name type="scientific">Paenibacillus rhizophilus</name>
    <dbReference type="NCBI Taxonomy" id="1850366"/>
    <lineage>
        <taxon>Bacteria</taxon>
        <taxon>Bacillati</taxon>
        <taxon>Bacillota</taxon>
        <taxon>Bacilli</taxon>
        <taxon>Bacillales</taxon>
        <taxon>Paenibacillaceae</taxon>
        <taxon>Paenibacillus</taxon>
    </lineage>
</organism>
<feature type="transmembrane region" description="Helical" evidence="1">
    <location>
        <begin position="39"/>
        <end position="59"/>
    </location>
</feature>
<evidence type="ECO:0000259" key="2">
    <source>
        <dbReference type="Pfam" id="PF07833"/>
    </source>
</evidence>
<gene>
    <name evidence="3" type="ORF">EH198_05225</name>
</gene>
<protein>
    <submittedName>
        <fullName evidence="3">Copper amine oxidase N-terminal domain-containing protein</fullName>
    </submittedName>
</protein>
<keyword evidence="4" id="KW-1185">Reference proteome</keyword>
<dbReference type="Pfam" id="PF07833">
    <property type="entry name" value="Cu_amine_oxidN1"/>
    <property type="match status" value="1"/>
</dbReference>
<sequence length="531" mass="57938">MVKGLSRFTEYPFPEIIALNANTIEKRDSMEHVKKRARWLLPILALLLVLAGCQAVSGYDVNKALLGNLDVKSAEESVSFSLNAVPASGISAEDQKTIDLINSLTLNVSHLKLQDNGDISAEGTLGFKQASIPFAFYMNKTVLALNVEGAKKPFYFPLQGYDQELSAVGLDKDKAESVGKLVSQFVVKNLPNPSAISVTPVNEAVYGEQLNLMKLHAEVTGDELPSLLKAFLKSISKDTEGFTQLIDGLYDYLLPVLKQESTSALLEQYGLSDIPLDNKEDVVPVLHDAAKLAVDAALLVYDKQLDKLYQSTPEIKTVLSKDTKLQVDLFVDSALHVRKQNVSLNVALPNDGSIPIRSISFKSESQIWNINGPVKADPIAVDGALNITEMRFTPGSILSNFDASSTVYRVLKDDLGITKKSAVIDPKLYDTVVKGKTTMIPLRYLAGLLDAQVKWDAASKKITVIDDVYGTTIVLKAGSANAVIDGTKVKLPEPVIFDKYGRGYVPLRIVAEALHAEVKVDDEGLIYITRD</sequence>
<dbReference type="Gene3D" id="3.30.457.10">
    <property type="entry name" value="Copper amine oxidase-like, N-terminal domain"/>
    <property type="match status" value="1"/>
</dbReference>
<evidence type="ECO:0000256" key="1">
    <source>
        <dbReference type="SAM" id="Phobius"/>
    </source>
</evidence>
<dbReference type="InterPro" id="IPR012854">
    <property type="entry name" value="Cu_amine_oxidase-like_N"/>
</dbReference>
<dbReference type="EMBL" id="RQPI01000001">
    <property type="protein sequence ID" value="RQW13795.1"/>
    <property type="molecule type" value="Genomic_DNA"/>
</dbReference>
<proteinExistence type="predicted"/>
<evidence type="ECO:0000313" key="3">
    <source>
        <dbReference type="EMBL" id="RQW13795.1"/>
    </source>
</evidence>
<accession>A0A3N9PDU1</accession>
<name>A0A3N9PDU1_9BACL</name>
<feature type="domain" description="Copper amine oxidase-like N-terminal" evidence="2">
    <location>
        <begin position="431"/>
        <end position="523"/>
    </location>
</feature>
<dbReference type="OrthoDB" id="2811497at2"/>
<keyword evidence="1" id="KW-0812">Transmembrane</keyword>
<dbReference type="Proteomes" id="UP000282529">
    <property type="component" value="Unassembled WGS sequence"/>
</dbReference>
<dbReference type="SUPFAM" id="SSF55383">
    <property type="entry name" value="Copper amine oxidase, domain N"/>
    <property type="match status" value="1"/>
</dbReference>
<dbReference type="InterPro" id="IPR036582">
    <property type="entry name" value="Mao_N_sf"/>
</dbReference>